<dbReference type="AlphaFoldDB" id="A0AAN8XS70"/>
<accession>A0AAN8XS70</accession>
<organism evidence="2 3">
    <name type="scientific">Polyplax serrata</name>
    <name type="common">Common mouse louse</name>
    <dbReference type="NCBI Taxonomy" id="468196"/>
    <lineage>
        <taxon>Eukaryota</taxon>
        <taxon>Metazoa</taxon>
        <taxon>Ecdysozoa</taxon>
        <taxon>Arthropoda</taxon>
        <taxon>Hexapoda</taxon>
        <taxon>Insecta</taxon>
        <taxon>Pterygota</taxon>
        <taxon>Neoptera</taxon>
        <taxon>Paraneoptera</taxon>
        <taxon>Psocodea</taxon>
        <taxon>Troctomorpha</taxon>
        <taxon>Phthiraptera</taxon>
        <taxon>Anoplura</taxon>
        <taxon>Polyplacidae</taxon>
        <taxon>Polyplax</taxon>
    </lineage>
</organism>
<name>A0AAN8XS70_POLSC</name>
<protein>
    <submittedName>
        <fullName evidence="2">Uncharacterized protein</fullName>
    </submittedName>
</protein>
<proteinExistence type="predicted"/>
<dbReference type="Proteomes" id="UP001372834">
    <property type="component" value="Unassembled WGS sequence"/>
</dbReference>
<evidence type="ECO:0000256" key="1">
    <source>
        <dbReference type="SAM" id="MobiDB-lite"/>
    </source>
</evidence>
<evidence type="ECO:0000313" key="2">
    <source>
        <dbReference type="EMBL" id="KAK6644112.1"/>
    </source>
</evidence>
<feature type="region of interest" description="Disordered" evidence="1">
    <location>
        <begin position="159"/>
        <end position="207"/>
    </location>
</feature>
<feature type="compositionally biased region" description="Basic and acidic residues" evidence="1">
    <location>
        <begin position="180"/>
        <end position="207"/>
    </location>
</feature>
<dbReference type="EMBL" id="JAWJWE010000001">
    <property type="protein sequence ID" value="KAK6644112.1"/>
    <property type="molecule type" value="Genomic_DNA"/>
</dbReference>
<gene>
    <name evidence="2" type="ORF">RUM43_000379</name>
</gene>
<reference evidence="2 3" key="1">
    <citation type="submission" date="2023-10" db="EMBL/GenBank/DDBJ databases">
        <title>Genomes of two closely related lineages of the louse Polyplax serrata with different host specificities.</title>
        <authorList>
            <person name="Martinu J."/>
            <person name="Tarabai H."/>
            <person name="Stefka J."/>
            <person name="Hypsa V."/>
        </authorList>
    </citation>
    <scope>NUCLEOTIDE SEQUENCE [LARGE SCALE GENOMIC DNA]</scope>
    <source>
        <strain evidence="2">HR10_N</strain>
    </source>
</reference>
<comment type="caution">
    <text evidence="2">The sequence shown here is derived from an EMBL/GenBank/DDBJ whole genome shotgun (WGS) entry which is preliminary data.</text>
</comment>
<sequence>MGGKKSHVTRLPVLLDGVVLPLDPVEIYELTVLREYYPEEEGDMRSPGFQLCLLNAHHDHLQEETHGNGDEPLKTSLRTKSKAKDLKLLTNFWCHSHSDEGYSSATRHSWSWTSFRISRMYPTVPQLRKSWGHKKHFVSPAQCHQNSVVPVAPCGELAGLGEEEKDEEDRVIYGGRRSSKQTEDLNGSERDGKRHEPCERARGRERDRNNFDECANEKCGRV</sequence>
<evidence type="ECO:0000313" key="3">
    <source>
        <dbReference type="Proteomes" id="UP001372834"/>
    </source>
</evidence>